<reference evidence="1" key="1">
    <citation type="submission" date="2022-07" db="EMBL/GenBank/DDBJ databases">
        <title>Genome analysis of Parmales, a sister group of diatoms, reveals the evolutionary specialization of diatoms from phago-mixotrophs to photoautotrophs.</title>
        <authorList>
            <person name="Ban H."/>
            <person name="Sato S."/>
            <person name="Yoshikawa S."/>
            <person name="Kazumasa Y."/>
            <person name="Nakamura Y."/>
            <person name="Ichinomiya M."/>
            <person name="Saitoh K."/>
            <person name="Sato N."/>
            <person name="Blanc-Mathieu R."/>
            <person name="Endo H."/>
            <person name="Kuwata A."/>
            <person name="Ogata H."/>
        </authorList>
    </citation>
    <scope>NUCLEOTIDE SEQUENCE</scope>
</reference>
<evidence type="ECO:0000313" key="2">
    <source>
        <dbReference type="Proteomes" id="UP001165082"/>
    </source>
</evidence>
<dbReference type="EMBL" id="BRXZ01003530">
    <property type="protein sequence ID" value="GMH56486.1"/>
    <property type="molecule type" value="Genomic_DNA"/>
</dbReference>
<gene>
    <name evidence="1" type="ORF">TrRE_jg9289</name>
</gene>
<dbReference type="AlphaFoldDB" id="A0A9W6ZQY8"/>
<dbReference type="Proteomes" id="UP001165082">
    <property type="component" value="Unassembled WGS sequence"/>
</dbReference>
<organism evidence="1 2">
    <name type="scientific">Triparma retinervis</name>
    <dbReference type="NCBI Taxonomy" id="2557542"/>
    <lineage>
        <taxon>Eukaryota</taxon>
        <taxon>Sar</taxon>
        <taxon>Stramenopiles</taxon>
        <taxon>Ochrophyta</taxon>
        <taxon>Bolidophyceae</taxon>
        <taxon>Parmales</taxon>
        <taxon>Triparmaceae</taxon>
        <taxon>Triparma</taxon>
    </lineage>
</organism>
<proteinExistence type="predicted"/>
<protein>
    <submittedName>
        <fullName evidence="1">Uncharacterized protein</fullName>
    </submittedName>
</protein>
<feature type="non-terminal residue" evidence="1">
    <location>
        <position position="1"/>
    </location>
</feature>
<comment type="caution">
    <text evidence="1">The sequence shown here is derived from an EMBL/GenBank/DDBJ whole genome shotgun (WGS) entry which is preliminary data.</text>
</comment>
<name>A0A9W6ZQY8_9STRA</name>
<accession>A0A9W6ZQY8</accession>
<evidence type="ECO:0000313" key="1">
    <source>
        <dbReference type="EMBL" id="GMH56486.1"/>
    </source>
</evidence>
<sequence length="231" mass="25382">ALLAKSTALAAKFKIPMNILFDAEDGEGSMAHCSALLLSPNPRADQLAGPPLQLSEIASSLLSGVQMEKPGLLVARNEENGLVRFFVSEEFEETFGLSVEKRTELYIKNEGNETFGNPVNFAMGADLPSCERFFKVTGSLFAQYSTPSSEPKHASYKLKATNKKGEKLNVDFRIAILLTGKMCTLVFRLVPQDNEEKGLSYFDEIGGEDLTWLDGIDEGDIERDIADLFTT</sequence>
<keyword evidence="2" id="KW-1185">Reference proteome</keyword>